<organism evidence="1 2">
    <name type="scientific">Dialister invisus</name>
    <dbReference type="NCBI Taxonomy" id="218538"/>
    <lineage>
        <taxon>Bacteria</taxon>
        <taxon>Bacillati</taxon>
        <taxon>Bacillota</taxon>
        <taxon>Negativicutes</taxon>
        <taxon>Veillonellales</taxon>
        <taxon>Veillonellaceae</taxon>
        <taxon>Dialister</taxon>
    </lineage>
</organism>
<dbReference type="EMBL" id="JABZMK010000113">
    <property type="protein sequence ID" value="MBF1130163.1"/>
    <property type="molecule type" value="Genomic_DNA"/>
</dbReference>
<sequence length="82" mass="9679">MQVHEIEAMFDGYRLRCDDLNLRTAYFVYWIIAPHLRKSSNLSPEKIARPLMHKKEKSKNELLSEKKHYMKFAEKIAKKGGA</sequence>
<name>A0A930B7B0_9FIRM</name>
<accession>A0A930B7B0</accession>
<evidence type="ECO:0000313" key="2">
    <source>
        <dbReference type="Proteomes" id="UP000757890"/>
    </source>
</evidence>
<reference evidence="1" key="1">
    <citation type="submission" date="2020-04" db="EMBL/GenBank/DDBJ databases">
        <title>Deep metagenomics examines the oral microbiome during advanced dental caries in children, revealing novel taxa and co-occurrences with host molecules.</title>
        <authorList>
            <person name="Baker J.L."/>
            <person name="Morton J.T."/>
            <person name="Dinis M."/>
            <person name="Alvarez R."/>
            <person name="Tran N.C."/>
            <person name="Knight R."/>
            <person name="Edlund A."/>
        </authorList>
    </citation>
    <scope>NUCLEOTIDE SEQUENCE</scope>
    <source>
        <strain evidence="1">JCVI_32_bin.14</strain>
    </source>
</reference>
<dbReference type="Proteomes" id="UP000757890">
    <property type="component" value="Unassembled WGS sequence"/>
</dbReference>
<proteinExistence type="predicted"/>
<protein>
    <submittedName>
        <fullName evidence="1">Uncharacterized protein</fullName>
    </submittedName>
</protein>
<dbReference type="AlphaFoldDB" id="A0A930B7B0"/>
<comment type="caution">
    <text evidence="1">The sequence shown here is derived from an EMBL/GenBank/DDBJ whole genome shotgun (WGS) entry which is preliminary data.</text>
</comment>
<gene>
    <name evidence="1" type="ORF">HXL70_09040</name>
</gene>
<evidence type="ECO:0000313" key="1">
    <source>
        <dbReference type="EMBL" id="MBF1130163.1"/>
    </source>
</evidence>